<dbReference type="eggNOG" id="COG1846">
    <property type="taxonomic scope" value="Bacteria"/>
</dbReference>
<evidence type="ECO:0000256" key="3">
    <source>
        <dbReference type="ARBA" id="ARBA00023163"/>
    </source>
</evidence>
<dbReference type="SMART" id="SM00347">
    <property type="entry name" value="HTH_MARR"/>
    <property type="match status" value="1"/>
</dbReference>
<dbReference type="Pfam" id="PF01047">
    <property type="entry name" value="MarR"/>
    <property type="match status" value="1"/>
</dbReference>
<keyword evidence="3" id="KW-0804">Transcription</keyword>
<name>C9MWQ1_9FUSO</name>
<dbReference type="PANTHER" id="PTHR42756">
    <property type="entry name" value="TRANSCRIPTIONAL REGULATOR, MARR"/>
    <property type="match status" value="1"/>
</dbReference>
<dbReference type="GO" id="GO:0003677">
    <property type="term" value="F:DNA binding"/>
    <property type="evidence" value="ECO:0007669"/>
    <property type="project" value="UniProtKB-KW"/>
</dbReference>
<dbReference type="Gene3D" id="1.10.10.10">
    <property type="entry name" value="Winged helix-like DNA-binding domain superfamily/Winged helix DNA-binding domain"/>
    <property type="match status" value="1"/>
</dbReference>
<dbReference type="CDD" id="cd00090">
    <property type="entry name" value="HTH_ARSR"/>
    <property type="match status" value="1"/>
</dbReference>
<dbReference type="PRINTS" id="PR00598">
    <property type="entry name" value="HTHMARR"/>
</dbReference>
<evidence type="ECO:0000256" key="2">
    <source>
        <dbReference type="ARBA" id="ARBA00023125"/>
    </source>
</evidence>
<comment type="caution">
    <text evidence="5">The sequence shown here is derived from an EMBL/GenBank/DDBJ whole genome shotgun (WGS) entry which is preliminary data.</text>
</comment>
<evidence type="ECO:0000256" key="1">
    <source>
        <dbReference type="ARBA" id="ARBA00023015"/>
    </source>
</evidence>
<accession>C9MWQ1</accession>
<dbReference type="InterPro" id="IPR036388">
    <property type="entry name" value="WH-like_DNA-bd_sf"/>
</dbReference>
<organism evidence="5 6">
    <name type="scientific">Leptotrichia hofstadii F0254</name>
    <dbReference type="NCBI Taxonomy" id="634994"/>
    <lineage>
        <taxon>Bacteria</taxon>
        <taxon>Fusobacteriati</taxon>
        <taxon>Fusobacteriota</taxon>
        <taxon>Fusobacteriia</taxon>
        <taxon>Fusobacteriales</taxon>
        <taxon>Leptotrichiaceae</taxon>
        <taxon>Leptotrichia</taxon>
    </lineage>
</organism>
<proteinExistence type="predicted"/>
<evidence type="ECO:0000259" key="4">
    <source>
        <dbReference type="PROSITE" id="PS50995"/>
    </source>
</evidence>
<reference evidence="5 6" key="1">
    <citation type="submission" date="2009-09" db="EMBL/GenBank/DDBJ databases">
        <authorList>
            <person name="Weinstock G."/>
            <person name="Sodergren E."/>
            <person name="Clifton S."/>
            <person name="Fulton L."/>
            <person name="Fulton B."/>
            <person name="Courtney L."/>
            <person name="Fronick C."/>
            <person name="Harrison M."/>
            <person name="Strong C."/>
            <person name="Farmer C."/>
            <person name="Delahaunty K."/>
            <person name="Markovic C."/>
            <person name="Hall O."/>
            <person name="Minx P."/>
            <person name="Tomlinson C."/>
            <person name="Mitreva M."/>
            <person name="Nelson J."/>
            <person name="Hou S."/>
            <person name="Wollam A."/>
            <person name="Pepin K.H."/>
            <person name="Johnson M."/>
            <person name="Bhonagiri V."/>
            <person name="Nash W.E."/>
            <person name="Warren W."/>
            <person name="Chinwalla A."/>
            <person name="Mardis E.R."/>
            <person name="Wilson R.K."/>
        </authorList>
    </citation>
    <scope>NUCLEOTIDE SEQUENCE [LARGE SCALE GENOMIC DNA]</scope>
    <source>
        <strain evidence="5 6">F0254</strain>
    </source>
</reference>
<dbReference type="PROSITE" id="PS50995">
    <property type="entry name" value="HTH_MARR_2"/>
    <property type="match status" value="1"/>
</dbReference>
<dbReference type="Proteomes" id="UP000006233">
    <property type="component" value="Unassembled WGS sequence"/>
</dbReference>
<dbReference type="InterPro" id="IPR036390">
    <property type="entry name" value="WH_DNA-bd_sf"/>
</dbReference>
<dbReference type="SUPFAM" id="SSF46785">
    <property type="entry name" value="Winged helix' DNA-binding domain"/>
    <property type="match status" value="1"/>
</dbReference>
<keyword evidence="2" id="KW-0238">DNA-binding</keyword>
<feature type="domain" description="HTH marR-type" evidence="4">
    <location>
        <begin position="1"/>
        <end position="140"/>
    </location>
</feature>
<evidence type="ECO:0000313" key="5">
    <source>
        <dbReference type="EMBL" id="EEX74917.1"/>
    </source>
</evidence>
<dbReference type="STRING" id="634994.GCWU000323_00972"/>
<dbReference type="InterPro" id="IPR000835">
    <property type="entry name" value="HTH_MarR-typ"/>
</dbReference>
<protein>
    <submittedName>
        <fullName evidence="5">Transcriptional regulator, MarR family</fullName>
    </submittedName>
</protein>
<dbReference type="AlphaFoldDB" id="C9MWQ1"/>
<gene>
    <name evidence="5" type="ORF">GCWU000323_00972</name>
</gene>
<keyword evidence="1" id="KW-0805">Transcription regulation</keyword>
<dbReference type="HOGENOM" id="CLU_083287_18_3_0"/>
<sequence>MMNKKVNLGIYISKIKQTHDRILNYILSKREITVFNGERGKILHILWEKDNVTCKELSEKTGLAINTLTPMLDRIEKAGLIERVPHPDDRRKVLIKLTEYAQGFKKEYEEISETMTNYVYEGFSQEEIEMCEGFFKRISQNLEKVEKERSKK</sequence>
<dbReference type="GO" id="GO:0003700">
    <property type="term" value="F:DNA-binding transcription factor activity"/>
    <property type="evidence" value="ECO:0007669"/>
    <property type="project" value="InterPro"/>
</dbReference>
<dbReference type="PANTHER" id="PTHR42756:SF1">
    <property type="entry name" value="TRANSCRIPTIONAL REPRESSOR OF EMRAB OPERON"/>
    <property type="match status" value="1"/>
</dbReference>
<dbReference type="InterPro" id="IPR011991">
    <property type="entry name" value="ArsR-like_HTH"/>
</dbReference>
<dbReference type="RefSeq" id="WP_006804309.1">
    <property type="nucleotide sequence ID" value="NZ_GG700632.1"/>
</dbReference>
<evidence type="ECO:0000313" key="6">
    <source>
        <dbReference type="Proteomes" id="UP000006233"/>
    </source>
</evidence>
<dbReference type="EMBL" id="ACVB02000008">
    <property type="protein sequence ID" value="EEX74917.1"/>
    <property type="molecule type" value="Genomic_DNA"/>
</dbReference>